<protein>
    <recommendedName>
        <fullName evidence="3">Yeast cell wall synthesis Kre9/Knh1-like N-terminal domain-containing protein</fullName>
    </recommendedName>
</protein>
<evidence type="ECO:0000256" key="1">
    <source>
        <dbReference type="ARBA" id="ARBA00022729"/>
    </source>
</evidence>
<dbReference type="Proteomes" id="UP001063166">
    <property type="component" value="Unassembled WGS sequence"/>
</dbReference>
<keyword evidence="1 2" id="KW-0732">Signal</keyword>
<gene>
    <name evidence="4" type="ORF">LshimejAT787_2300370</name>
</gene>
<feature type="signal peptide" evidence="2">
    <location>
        <begin position="1"/>
        <end position="23"/>
    </location>
</feature>
<evidence type="ECO:0000256" key="2">
    <source>
        <dbReference type="SAM" id="SignalP"/>
    </source>
</evidence>
<organism evidence="4 5">
    <name type="scientific">Lyophyllum shimeji</name>
    <name type="common">Hon-shimeji</name>
    <name type="synonym">Tricholoma shimeji</name>
    <dbReference type="NCBI Taxonomy" id="47721"/>
    <lineage>
        <taxon>Eukaryota</taxon>
        <taxon>Fungi</taxon>
        <taxon>Dikarya</taxon>
        <taxon>Basidiomycota</taxon>
        <taxon>Agaricomycotina</taxon>
        <taxon>Agaricomycetes</taxon>
        <taxon>Agaricomycetidae</taxon>
        <taxon>Agaricales</taxon>
        <taxon>Tricholomatineae</taxon>
        <taxon>Lyophyllaceae</taxon>
        <taxon>Lyophyllum</taxon>
    </lineage>
</organism>
<dbReference type="OrthoDB" id="2317741at2759"/>
<dbReference type="AlphaFoldDB" id="A0A9P3UUT6"/>
<evidence type="ECO:0000313" key="5">
    <source>
        <dbReference type="Proteomes" id="UP001063166"/>
    </source>
</evidence>
<dbReference type="EMBL" id="BRPK01000023">
    <property type="protein sequence ID" value="GLB45477.1"/>
    <property type="molecule type" value="Genomic_DNA"/>
</dbReference>
<reference evidence="4" key="1">
    <citation type="submission" date="2022-07" db="EMBL/GenBank/DDBJ databases">
        <title>The genome of Lyophyllum shimeji provides insight into the initial evolution of ectomycorrhizal fungal genome.</title>
        <authorList>
            <person name="Kobayashi Y."/>
            <person name="Shibata T."/>
            <person name="Hirakawa H."/>
            <person name="Shigenobu S."/>
            <person name="Nishiyama T."/>
            <person name="Yamada A."/>
            <person name="Hasebe M."/>
            <person name="Kawaguchi M."/>
        </authorList>
    </citation>
    <scope>NUCLEOTIDE SEQUENCE</scope>
    <source>
        <strain evidence="4">AT787</strain>
    </source>
</reference>
<feature type="domain" description="Yeast cell wall synthesis Kre9/Knh1-like N-terminal" evidence="3">
    <location>
        <begin position="39"/>
        <end position="128"/>
    </location>
</feature>
<evidence type="ECO:0000259" key="3">
    <source>
        <dbReference type="Pfam" id="PF10342"/>
    </source>
</evidence>
<proteinExistence type="predicted"/>
<name>A0A9P3UUT6_LYOSH</name>
<feature type="chain" id="PRO_5040173541" description="Yeast cell wall synthesis Kre9/Knh1-like N-terminal domain-containing protein" evidence="2">
    <location>
        <begin position="24"/>
        <end position="130"/>
    </location>
</feature>
<accession>A0A9P3UUT6</accession>
<sequence>MNMTSFAKTFILTIITFLTLVAAAPVNPRDVYVPPVLYPHQGTVWRRGSTHNVTWDTSNPPKQITNRKGMIVLAKGDRLIGLDHPLAQGFDVLNGRQEVTIPADTEPGNDYSVVLFGDSGNNSQRFTITK</sequence>
<dbReference type="InterPro" id="IPR018466">
    <property type="entry name" value="Kre9/Knh1-like_N"/>
</dbReference>
<keyword evidence="5" id="KW-1185">Reference proteome</keyword>
<evidence type="ECO:0000313" key="4">
    <source>
        <dbReference type="EMBL" id="GLB45477.1"/>
    </source>
</evidence>
<comment type="caution">
    <text evidence="4">The sequence shown here is derived from an EMBL/GenBank/DDBJ whole genome shotgun (WGS) entry which is preliminary data.</text>
</comment>
<dbReference type="Pfam" id="PF10342">
    <property type="entry name" value="Kre9_KNH"/>
    <property type="match status" value="1"/>
</dbReference>